<dbReference type="AlphaFoldDB" id="A0AAD6Z9Q5"/>
<organism evidence="1 2">
    <name type="scientific">Mycena albidolilacea</name>
    <dbReference type="NCBI Taxonomy" id="1033008"/>
    <lineage>
        <taxon>Eukaryota</taxon>
        <taxon>Fungi</taxon>
        <taxon>Dikarya</taxon>
        <taxon>Basidiomycota</taxon>
        <taxon>Agaricomycotina</taxon>
        <taxon>Agaricomycetes</taxon>
        <taxon>Agaricomycetidae</taxon>
        <taxon>Agaricales</taxon>
        <taxon>Marasmiineae</taxon>
        <taxon>Mycenaceae</taxon>
        <taxon>Mycena</taxon>
    </lineage>
</organism>
<sequence>MTYSLDILLDFHDLDWDWDEETHEFLGSDMEAVLCLLVPTTSWWGSIELLTETWAPIFTLLLHTRTIGGSLAQLKSLHLECCTVYFAHRGQIFEPAALGQYLPLFGGEEVVMLRLREVTLMGVHINWHVPPFSNLTKLELKNQAADVMPTIAELTEILVPSPNLEAVAIVECGPQFIAAVSGDSGDPNGHALLGLIALFHLPALSELTLEDIFASLRN</sequence>
<proteinExistence type="predicted"/>
<dbReference type="Proteomes" id="UP001218218">
    <property type="component" value="Unassembled WGS sequence"/>
</dbReference>
<protein>
    <submittedName>
        <fullName evidence="1">Uncharacterized protein</fullName>
    </submittedName>
</protein>
<keyword evidence="2" id="KW-1185">Reference proteome</keyword>
<evidence type="ECO:0000313" key="2">
    <source>
        <dbReference type="Proteomes" id="UP001218218"/>
    </source>
</evidence>
<reference evidence="1" key="1">
    <citation type="submission" date="2023-03" db="EMBL/GenBank/DDBJ databases">
        <title>Massive genome expansion in bonnet fungi (Mycena s.s.) driven by repeated elements and novel gene families across ecological guilds.</title>
        <authorList>
            <consortium name="Lawrence Berkeley National Laboratory"/>
            <person name="Harder C.B."/>
            <person name="Miyauchi S."/>
            <person name="Viragh M."/>
            <person name="Kuo A."/>
            <person name="Thoen E."/>
            <person name="Andreopoulos B."/>
            <person name="Lu D."/>
            <person name="Skrede I."/>
            <person name="Drula E."/>
            <person name="Henrissat B."/>
            <person name="Morin E."/>
            <person name="Kohler A."/>
            <person name="Barry K."/>
            <person name="LaButti K."/>
            <person name="Morin E."/>
            <person name="Salamov A."/>
            <person name="Lipzen A."/>
            <person name="Mereny Z."/>
            <person name="Hegedus B."/>
            <person name="Baldrian P."/>
            <person name="Stursova M."/>
            <person name="Weitz H."/>
            <person name="Taylor A."/>
            <person name="Grigoriev I.V."/>
            <person name="Nagy L.G."/>
            <person name="Martin F."/>
            <person name="Kauserud H."/>
        </authorList>
    </citation>
    <scope>NUCLEOTIDE SEQUENCE</scope>
    <source>
        <strain evidence="1">CBHHK002</strain>
    </source>
</reference>
<gene>
    <name evidence="1" type="ORF">DFH08DRAFT_972950</name>
</gene>
<dbReference type="EMBL" id="JARIHO010000068">
    <property type="protein sequence ID" value="KAJ7314200.1"/>
    <property type="molecule type" value="Genomic_DNA"/>
</dbReference>
<evidence type="ECO:0000313" key="1">
    <source>
        <dbReference type="EMBL" id="KAJ7314200.1"/>
    </source>
</evidence>
<name>A0AAD6Z9Q5_9AGAR</name>
<comment type="caution">
    <text evidence="1">The sequence shown here is derived from an EMBL/GenBank/DDBJ whole genome shotgun (WGS) entry which is preliminary data.</text>
</comment>
<accession>A0AAD6Z9Q5</accession>